<dbReference type="AlphaFoldDB" id="A0A0E4BWH9"/>
<gene>
    <name evidence="2" type="ORF">NK6_8732</name>
</gene>
<evidence type="ECO:0000313" key="3">
    <source>
        <dbReference type="Proteomes" id="UP000063308"/>
    </source>
</evidence>
<sequence length="130" mass="14803">MSKTAQKTASPPPTPPPSINAKFKSRLPQIIEEICKGLAVIEPAVQDVSIPLREFQDYLTFEIAKLKLELERAAWDSKVDQTKVAADKAWLAKMEQLQKDFDVERMTSSITFIRSMVVRVQDTFDMRVAY</sequence>
<reference evidence="2 3" key="1">
    <citation type="submission" date="2014-11" db="EMBL/GenBank/DDBJ databases">
        <title>Symbiosis island explosion on the genome of extra-slow-growing strains of soybean bradyrhizobia with massive insertion sequences.</title>
        <authorList>
            <person name="Iida T."/>
            <person name="Minamisawa K."/>
        </authorList>
    </citation>
    <scope>NUCLEOTIDE SEQUENCE [LARGE SCALE GENOMIC DNA]</scope>
    <source>
        <strain evidence="2 3">NK6</strain>
    </source>
</reference>
<proteinExistence type="predicted"/>
<dbReference type="Proteomes" id="UP000063308">
    <property type="component" value="Chromosome"/>
</dbReference>
<feature type="region of interest" description="Disordered" evidence="1">
    <location>
        <begin position="1"/>
        <end position="21"/>
    </location>
</feature>
<organism evidence="2 3">
    <name type="scientific">Bradyrhizobium diazoefficiens</name>
    <dbReference type="NCBI Taxonomy" id="1355477"/>
    <lineage>
        <taxon>Bacteria</taxon>
        <taxon>Pseudomonadati</taxon>
        <taxon>Pseudomonadota</taxon>
        <taxon>Alphaproteobacteria</taxon>
        <taxon>Hyphomicrobiales</taxon>
        <taxon>Nitrobacteraceae</taxon>
        <taxon>Bradyrhizobium</taxon>
    </lineage>
</organism>
<evidence type="ECO:0000313" key="2">
    <source>
        <dbReference type="EMBL" id="BAR61879.1"/>
    </source>
</evidence>
<name>A0A0E4BWH9_9BRAD</name>
<protein>
    <submittedName>
        <fullName evidence="2">Uncharacterized protein</fullName>
    </submittedName>
</protein>
<accession>A0A0E4BWH9</accession>
<dbReference type="EMBL" id="AP014685">
    <property type="protein sequence ID" value="BAR61879.1"/>
    <property type="molecule type" value="Genomic_DNA"/>
</dbReference>
<evidence type="ECO:0000256" key="1">
    <source>
        <dbReference type="SAM" id="MobiDB-lite"/>
    </source>
</evidence>